<dbReference type="InterPro" id="IPR001238">
    <property type="entry name" value="DNA-binding_RecF"/>
</dbReference>
<comment type="subcellular location">
    <subcellularLocation>
        <location evidence="1">Cytoplasm</location>
    </subcellularLocation>
</comment>
<evidence type="ECO:0000256" key="4">
    <source>
        <dbReference type="ARBA" id="ARBA00022490"/>
    </source>
</evidence>
<evidence type="ECO:0000256" key="8">
    <source>
        <dbReference type="ARBA" id="ARBA00023125"/>
    </source>
</evidence>
<dbReference type="PROSITE" id="PS00617">
    <property type="entry name" value="RECF_1"/>
    <property type="match status" value="1"/>
</dbReference>
<name>A0A644ZX07_9ZZZZ</name>
<dbReference type="GO" id="GO:0000731">
    <property type="term" value="P:DNA synthesis involved in DNA repair"/>
    <property type="evidence" value="ECO:0007669"/>
    <property type="project" value="TreeGrafter"/>
</dbReference>
<proteinExistence type="inferred from homology"/>
<dbReference type="GO" id="GO:0006302">
    <property type="term" value="P:double-strand break repair"/>
    <property type="evidence" value="ECO:0007669"/>
    <property type="project" value="TreeGrafter"/>
</dbReference>
<sequence>MRVTGLRLVNFRNYPSLSLRPDAGLCVLTGENAAGKTNVLESLFLCSLGRSHRTVRDAEMIRAGESFASVAVDVDTRGGPRRIECKLFPGERKKITIDGAPLSRSGELLGCLNVVMFAPEDLSLVKDGPGERRRFLDMAISQLRPSYYYTLQQYNNALKQRNALLKDPDGLDYDALESWDEQLSVLGASIILNRMELVERVSEIAAEQHETLSDGAETLKVEYEPNVSPQASSDLAKTLRLALSDTAERDVYRGSTSVGPHRDDLGLRVSGTDVRIYGSQGQQRTTVLSLKLAQLEILRAEKEDSPVLLLDDVFSELDRNRQKMLLIAAQDCQTFLSCTHLEEVASAGVEQMQVYQVANRSVVEL</sequence>
<keyword evidence="6" id="KW-0547">Nucleotide-binding</keyword>
<evidence type="ECO:0000313" key="10">
    <source>
        <dbReference type="EMBL" id="MPM45246.1"/>
    </source>
</evidence>
<evidence type="ECO:0000256" key="6">
    <source>
        <dbReference type="ARBA" id="ARBA00022741"/>
    </source>
</evidence>
<accession>A0A644ZX07</accession>
<comment type="similarity">
    <text evidence="2">Belongs to the RecF family.</text>
</comment>
<keyword evidence="5" id="KW-0235">DNA replication</keyword>
<evidence type="ECO:0000256" key="3">
    <source>
        <dbReference type="ARBA" id="ARBA00020170"/>
    </source>
</evidence>
<keyword evidence="8" id="KW-0238">DNA-binding</keyword>
<dbReference type="InterPro" id="IPR042174">
    <property type="entry name" value="RecF_2"/>
</dbReference>
<dbReference type="InterPro" id="IPR018078">
    <property type="entry name" value="DNA-binding_RecF_CS"/>
</dbReference>
<dbReference type="InterPro" id="IPR003395">
    <property type="entry name" value="RecF/RecN/SMC_N"/>
</dbReference>
<dbReference type="NCBIfam" id="TIGR00611">
    <property type="entry name" value="recf"/>
    <property type="match status" value="1"/>
</dbReference>
<dbReference type="Gene3D" id="3.40.50.300">
    <property type="entry name" value="P-loop containing nucleotide triphosphate hydrolases"/>
    <property type="match status" value="1"/>
</dbReference>
<evidence type="ECO:0000256" key="2">
    <source>
        <dbReference type="ARBA" id="ARBA00008016"/>
    </source>
</evidence>
<dbReference type="GO" id="GO:0006260">
    <property type="term" value="P:DNA replication"/>
    <property type="evidence" value="ECO:0007669"/>
    <property type="project" value="UniProtKB-KW"/>
</dbReference>
<comment type="caution">
    <text evidence="10">The sequence shown here is derived from an EMBL/GenBank/DDBJ whole genome shotgun (WGS) entry which is preliminary data.</text>
</comment>
<dbReference type="PANTHER" id="PTHR32182:SF0">
    <property type="entry name" value="DNA REPLICATION AND REPAIR PROTEIN RECF"/>
    <property type="match status" value="1"/>
</dbReference>
<dbReference type="GO" id="GO:0005524">
    <property type="term" value="F:ATP binding"/>
    <property type="evidence" value="ECO:0007669"/>
    <property type="project" value="UniProtKB-KW"/>
</dbReference>
<evidence type="ECO:0000256" key="1">
    <source>
        <dbReference type="ARBA" id="ARBA00004496"/>
    </source>
</evidence>
<protein>
    <recommendedName>
        <fullName evidence="3">DNA replication and repair protein RecF</fullName>
    </recommendedName>
</protein>
<dbReference type="CDD" id="cd03242">
    <property type="entry name" value="ABC_RecF"/>
    <property type="match status" value="1"/>
</dbReference>
<dbReference type="InterPro" id="IPR027417">
    <property type="entry name" value="P-loop_NTPase"/>
</dbReference>
<evidence type="ECO:0000256" key="5">
    <source>
        <dbReference type="ARBA" id="ARBA00022705"/>
    </source>
</evidence>
<dbReference type="SUPFAM" id="SSF52540">
    <property type="entry name" value="P-loop containing nucleoside triphosphate hydrolases"/>
    <property type="match status" value="1"/>
</dbReference>
<gene>
    <name evidence="10" type="primary">recF_41</name>
    <name evidence="10" type="ORF">SDC9_91932</name>
</gene>
<dbReference type="GO" id="GO:0003697">
    <property type="term" value="F:single-stranded DNA binding"/>
    <property type="evidence" value="ECO:0007669"/>
    <property type="project" value="InterPro"/>
</dbReference>
<dbReference type="Gene3D" id="1.20.1050.90">
    <property type="entry name" value="RecF/RecN/SMC, N-terminal domain"/>
    <property type="match status" value="1"/>
</dbReference>
<keyword evidence="4" id="KW-0963">Cytoplasm</keyword>
<feature type="domain" description="RecF/RecN/SMC N-terminal" evidence="9">
    <location>
        <begin position="4"/>
        <end position="359"/>
    </location>
</feature>
<dbReference type="PROSITE" id="PS00618">
    <property type="entry name" value="RECF_2"/>
    <property type="match status" value="1"/>
</dbReference>
<dbReference type="Pfam" id="PF02463">
    <property type="entry name" value="SMC_N"/>
    <property type="match status" value="1"/>
</dbReference>
<dbReference type="AlphaFoldDB" id="A0A644ZX07"/>
<evidence type="ECO:0000259" key="9">
    <source>
        <dbReference type="Pfam" id="PF02463"/>
    </source>
</evidence>
<keyword evidence="7" id="KW-0067">ATP-binding</keyword>
<dbReference type="PANTHER" id="PTHR32182">
    <property type="entry name" value="DNA REPLICATION AND REPAIR PROTEIN RECF"/>
    <property type="match status" value="1"/>
</dbReference>
<dbReference type="EMBL" id="VSSQ01010798">
    <property type="protein sequence ID" value="MPM45246.1"/>
    <property type="molecule type" value="Genomic_DNA"/>
</dbReference>
<organism evidence="10">
    <name type="scientific">bioreactor metagenome</name>
    <dbReference type="NCBI Taxonomy" id="1076179"/>
    <lineage>
        <taxon>unclassified sequences</taxon>
        <taxon>metagenomes</taxon>
        <taxon>ecological metagenomes</taxon>
    </lineage>
</organism>
<reference evidence="10" key="1">
    <citation type="submission" date="2019-08" db="EMBL/GenBank/DDBJ databases">
        <authorList>
            <person name="Kucharzyk K."/>
            <person name="Murdoch R.W."/>
            <person name="Higgins S."/>
            <person name="Loffler F."/>
        </authorList>
    </citation>
    <scope>NUCLEOTIDE SEQUENCE</scope>
</reference>
<dbReference type="GO" id="GO:0005737">
    <property type="term" value="C:cytoplasm"/>
    <property type="evidence" value="ECO:0007669"/>
    <property type="project" value="UniProtKB-SubCell"/>
</dbReference>
<dbReference type="HAMAP" id="MF_00365">
    <property type="entry name" value="RecF"/>
    <property type="match status" value="1"/>
</dbReference>
<evidence type="ECO:0000256" key="7">
    <source>
        <dbReference type="ARBA" id="ARBA00022840"/>
    </source>
</evidence>